<dbReference type="EMBL" id="CAJVPY010026835">
    <property type="protein sequence ID" value="CAG8790329.1"/>
    <property type="molecule type" value="Genomic_DNA"/>
</dbReference>
<comment type="caution">
    <text evidence="2">The sequence shown here is derived from an EMBL/GenBank/DDBJ whole genome shotgun (WGS) entry which is preliminary data.</text>
</comment>
<proteinExistence type="predicted"/>
<keyword evidence="3" id="KW-1185">Reference proteome</keyword>
<dbReference type="AlphaFoldDB" id="A0A9N9JPM7"/>
<organism evidence="2 3">
    <name type="scientific">Dentiscutata erythropus</name>
    <dbReference type="NCBI Taxonomy" id="1348616"/>
    <lineage>
        <taxon>Eukaryota</taxon>
        <taxon>Fungi</taxon>
        <taxon>Fungi incertae sedis</taxon>
        <taxon>Mucoromycota</taxon>
        <taxon>Glomeromycotina</taxon>
        <taxon>Glomeromycetes</taxon>
        <taxon>Diversisporales</taxon>
        <taxon>Gigasporaceae</taxon>
        <taxon>Dentiscutata</taxon>
    </lineage>
</organism>
<gene>
    <name evidence="2" type="ORF">DERYTH_LOCUS21290</name>
</gene>
<sequence length="228" mass="26367">IDEEEENCFHKAYVSKTIEEMMQRENLFKTLELLTERIQSLWEPLWEPSGGGDSSTNLSDQWAWTNWSSLKLVLAMVYIERLRKANPCFHGEQGCSHRVFFIAFVIASKYVDASFSKSCSEGDETLIRIARRERRMDEWRSEDNEGLTFQECSSENAKGGISGKRKTKSEDGKRKRKRRRRTGGIDFSLKDFKNFSNNRLNTTIYDFDNNHFGGFIIGGEVINYGDGI</sequence>
<dbReference type="Proteomes" id="UP000789405">
    <property type="component" value="Unassembled WGS sequence"/>
</dbReference>
<dbReference type="CDD" id="cd20557">
    <property type="entry name" value="CYCLIN_ScPCL1-like"/>
    <property type="match status" value="1"/>
</dbReference>
<accession>A0A9N9JPM7</accession>
<protein>
    <submittedName>
        <fullName evidence="2">10281_t:CDS:1</fullName>
    </submittedName>
</protein>
<feature type="region of interest" description="Disordered" evidence="1">
    <location>
        <begin position="153"/>
        <end position="180"/>
    </location>
</feature>
<feature type="non-terminal residue" evidence="2">
    <location>
        <position position="228"/>
    </location>
</feature>
<dbReference type="Gene3D" id="1.10.472.10">
    <property type="entry name" value="Cyclin-like"/>
    <property type="match status" value="1"/>
</dbReference>
<feature type="non-terminal residue" evidence="2">
    <location>
        <position position="1"/>
    </location>
</feature>
<evidence type="ECO:0000256" key="1">
    <source>
        <dbReference type="SAM" id="MobiDB-lite"/>
    </source>
</evidence>
<evidence type="ECO:0000313" key="3">
    <source>
        <dbReference type="Proteomes" id="UP000789405"/>
    </source>
</evidence>
<evidence type="ECO:0000313" key="2">
    <source>
        <dbReference type="EMBL" id="CAG8790329.1"/>
    </source>
</evidence>
<dbReference type="OrthoDB" id="244495at2759"/>
<reference evidence="2" key="1">
    <citation type="submission" date="2021-06" db="EMBL/GenBank/DDBJ databases">
        <authorList>
            <person name="Kallberg Y."/>
            <person name="Tangrot J."/>
            <person name="Rosling A."/>
        </authorList>
    </citation>
    <scope>NUCLEOTIDE SEQUENCE</scope>
    <source>
        <strain evidence="2">MA453B</strain>
    </source>
</reference>
<name>A0A9N9JPM7_9GLOM</name>